<comment type="caution">
    <text evidence="1">The sequence shown here is derived from an EMBL/GenBank/DDBJ whole genome shotgun (WGS) entry which is preliminary data.</text>
</comment>
<dbReference type="Proteomes" id="UP000807306">
    <property type="component" value="Unassembled WGS sequence"/>
</dbReference>
<dbReference type="EMBL" id="MU158125">
    <property type="protein sequence ID" value="KAF9521329.1"/>
    <property type="molecule type" value="Genomic_DNA"/>
</dbReference>
<evidence type="ECO:0000313" key="2">
    <source>
        <dbReference type="Proteomes" id="UP000807306"/>
    </source>
</evidence>
<protein>
    <submittedName>
        <fullName evidence="1">Uncharacterized protein</fullName>
    </submittedName>
</protein>
<name>A0A9P6BBE7_9AGAR</name>
<accession>A0A9P6BBE7</accession>
<proteinExistence type="predicted"/>
<sequence length="89" mass="10108">MDPSDLSTVEKSLDIFRSHASNCLIRGVFYGVYNSKPQLVFVPSLTERPPTHRNEVDNLVWTEQNNTRCTVDPLDECVSIHADLDPMEC</sequence>
<gene>
    <name evidence="1" type="ORF">CPB83DRAFT_900850</name>
</gene>
<evidence type="ECO:0000313" key="1">
    <source>
        <dbReference type="EMBL" id="KAF9521329.1"/>
    </source>
</evidence>
<organism evidence="1 2">
    <name type="scientific">Crepidotus variabilis</name>
    <dbReference type="NCBI Taxonomy" id="179855"/>
    <lineage>
        <taxon>Eukaryota</taxon>
        <taxon>Fungi</taxon>
        <taxon>Dikarya</taxon>
        <taxon>Basidiomycota</taxon>
        <taxon>Agaricomycotina</taxon>
        <taxon>Agaricomycetes</taxon>
        <taxon>Agaricomycetidae</taxon>
        <taxon>Agaricales</taxon>
        <taxon>Agaricineae</taxon>
        <taxon>Crepidotaceae</taxon>
        <taxon>Crepidotus</taxon>
    </lineage>
</organism>
<reference evidence="1" key="1">
    <citation type="submission" date="2020-11" db="EMBL/GenBank/DDBJ databases">
        <authorList>
            <consortium name="DOE Joint Genome Institute"/>
            <person name="Ahrendt S."/>
            <person name="Riley R."/>
            <person name="Andreopoulos W."/>
            <person name="Labutti K."/>
            <person name="Pangilinan J."/>
            <person name="Ruiz-Duenas F.J."/>
            <person name="Barrasa J.M."/>
            <person name="Sanchez-Garcia M."/>
            <person name="Camarero S."/>
            <person name="Miyauchi S."/>
            <person name="Serrano A."/>
            <person name="Linde D."/>
            <person name="Babiker R."/>
            <person name="Drula E."/>
            <person name="Ayuso-Fernandez I."/>
            <person name="Pacheco R."/>
            <person name="Padilla G."/>
            <person name="Ferreira P."/>
            <person name="Barriuso J."/>
            <person name="Kellner H."/>
            <person name="Castanera R."/>
            <person name="Alfaro M."/>
            <person name="Ramirez L."/>
            <person name="Pisabarro A.G."/>
            <person name="Kuo A."/>
            <person name="Tritt A."/>
            <person name="Lipzen A."/>
            <person name="He G."/>
            <person name="Yan M."/>
            <person name="Ng V."/>
            <person name="Cullen D."/>
            <person name="Martin F."/>
            <person name="Rosso M.-N."/>
            <person name="Henrissat B."/>
            <person name="Hibbett D."/>
            <person name="Martinez A.T."/>
            <person name="Grigoriev I.V."/>
        </authorList>
    </citation>
    <scope>NUCLEOTIDE SEQUENCE</scope>
    <source>
        <strain evidence="1">CBS 506.95</strain>
    </source>
</reference>
<keyword evidence="2" id="KW-1185">Reference proteome</keyword>
<dbReference type="AlphaFoldDB" id="A0A9P6BBE7"/>